<feature type="domain" description="HTH tetR-type" evidence="5">
    <location>
        <begin position="9"/>
        <end position="69"/>
    </location>
</feature>
<organism evidence="6 7">
    <name type="scientific">Bradyrhizobium erythrophlei</name>
    <dbReference type="NCBI Taxonomy" id="1437360"/>
    <lineage>
        <taxon>Bacteria</taxon>
        <taxon>Pseudomonadati</taxon>
        <taxon>Pseudomonadota</taxon>
        <taxon>Alphaproteobacteria</taxon>
        <taxon>Hyphomicrobiales</taxon>
        <taxon>Nitrobacteraceae</taxon>
        <taxon>Bradyrhizobium</taxon>
    </lineage>
</organism>
<keyword evidence="2 4" id="KW-0238">DNA-binding</keyword>
<dbReference type="Gene3D" id="1.10.10.60">
    <property type="entry name" value="Homeodomain-like"/>
    <property type="match status" value="1"/>
</dbReference>
<dbReference type="SUPFAM" id="SSF46689">
    <property type="entry name" value="Homeodomain-like"/>
    <property type="match status" value="1"/>
</dbReference>
<dbReference type="Pfam" id="PF00440">
    <property type="entry name" value="TetR_N"/>
    <property type="match status" value="1"/>
</dbReference>
<dbReference type="SUPFAM" id="SSF48498">
    <property type="entry name" value="Tetracyclin repressor-like, C-terminal domain"/>
    <property type="match status" value="1"/>
</dbReference>
<dbReference type="AlphaFoldDB" id="A0A1M5YV32"/>
<feature type="DNA-binding region" description="H-T-H motif" evidence="4">
    <location>
        <begin position="32"/>
        <end position="51"/>
    </location>
</feature>
<keyword evidence="3" id="KW-0804">Transcription</keyword>
<dbReference type="EMBL" id="LT670817">
    <property type="protein sequence ID" value="SHI15942.1"/>
    <property type="molecule type" value="Genomic_DNA"/>
</dbReference>
<evidence type="ECO:0000256" key="2">
    <source>
        <dbReference type="ARBA" id="ARBA00023125"/>
    </source>
</evidence>
<proteinExistence type="predicted"/>
<dbReference type="OrthoDB" id="9795242at2"/>
<dbReference type="GO" id="GO:0003677">
    <property type="term" value="F:DNA binding"/>
    <property type="evidence" value="ECO:0007669"/>
    <property type="project" value="UniProtKB-UniRule"/>
</dbReference>
<dbReference type="InterPro" id="IPR009057">
    <property type="entry name" value="Homeodomain-like_sf"/>
</dbReference>
<evidence type="ECO:0000256" key="1">
    <source>
        <dbReference type="ARBA" id="ARBA00023015"/>
    </source>
</evidence>
<dbReference type="InterPro" id="IPR011075">
    <property type="entry name" value="TetR_C"/>
</dbReference>
<accession>A0A1M5YV32</accession>
<keyword evidence="1" id="KW-0805">Transcription regulation</keyword>
<evidence type="ECO:0000259" key="5">
    <source>
        <dbReference type="PROSITE" id="PS50977"/>
    </source>
</evidence>
<name>A0A1M5YV32_9BRAD</name>
<evidence type="ECO:0000313" key="6">
    <source>
        <dbReference type="EMBL" id="SHI15942.1"/>
    </source>
</evidence>
<dbReference type="PANTHER" id="PTHR47506:SF1">
    <property type="entry name" value="HTH-TYPE TRANSCRIPTIONAL REGULATOR YJDC"/>
    <property type="match status" value="1"/>
</dbReference>
<sequence>MAVIGRPREFDRDAALEAAMFLFWRKGFSATSMNDLCDAMGVRSPSLYAAFGSKEALYLEAVEHYVRTQGLRVWGKLAEGATARAGIENLLIAGTESLPKSRATPAGCMAVLAAVGDEWPAAIARVAKKVRLEMLGMLHARLQTAVAKGELPASTDVDGLSRFYLSVFQGMAIQARDSTTQAELRAVAEAAMAAWPGSG</sequence>
<dbReference type="Proteomes" id="UP000189796">
    <property type="component" value="Chromosome I"/>
</dbReference>
<dbReference type="Pfam" id="PF16925">
    <property type="entry name" value="TetR_C_13"/>
    <property type="match status" value="1"/>
</dbReference>
<evidence type="ECO:0000313" key="7">
    <source>
        <dbReference type="Proteomes" id="UP000189796"/>
    </source>
</evidence>
<dbReference type="InterPro" id="IPR036271">
    <property type="entry name" value="Tet_transcr_reg_TetR-rel_C_sf"/>
</dbReference>
<dbReference type="PANTHER" id="PTHR47506">
    <property type="entry name" value="TRANSCRIPTIONAL REGULATORY PROTEIN"/>
    <property type="match status" value="1"/>
</dbReference>
<dbReference type="PRINTS" id="PR00455">
    <property type="entry name" value="HTHTETR"/>
</dbReference>
<evidence type="ECO:0000256" key="3">
    <source>
        <dbReference type="ARBA" id="ARBA00023163"/>
    </source>
</evidence>
<evidence type="ECO:0000256" key="4">
    <source>
        <dbReference type="PROSITE-ProRule" id="PRU00335"/>
    </source>
</evidence>
<dbReference type="PROSITE" id="PS50977">
    <property type="entry name" value="HTH_TETR_2"/>
    <property type="match status" value="1"/>
</dbReference>
<dbReference type="InterPro" id="IPR001647">
    <property type="entry name" value="HTH_TetR"/>
</dbReference>
<gene>
    <name evidence="6" type="ORF">SAMN05443248_8840</name>
</gene>
<reference evidence="6 7" key="1">
    <citation type="submission" date="2016-11" db="EMBL/GenBank/DDBJ databases">
        <authorList>
            <person name="Jaros S."/>
            <person name="Januszkiewicz K."/>
            <person name="Wedrychowicz H."/>
        </authorList>
    </citation>
    <scope>NUCLEOTIDE SEQUENCE [LARGE SCALE GENOMIC DNA]</scope>
    <source>
        <strain evidence="6 7">GAS138</strain>
    </source>
</reference>
<dbReference type="RefSeq" id="WP_079606790.1">
    <property type="nucleotide sequence ID" value="NZ_LT670817.1"/>
</dbReference>
<dbReference type="Gene3D" id="1.10.357.10">
    <property type="entry name" value="Tetracycline Repressor, domain 2"/>
    <property type="match status" value="1"/>
</dbReference>
<protein>
    <submittedName>
        <fullName evidence="6">Transcriptional regulator, TetR family</fullName>
    </submittedName>
</protein>